<evidence type="ECO:0000256" key="2">
    <source>
        <dbReference type="ARBA" id="ARBA00022448"/>
    </source>
</evidence>
<keyword evidence="2" id="KW-0813">Transport</keyword>
<organism evidence="6 7">
    <name type="scientific">Cryobacterium tagatosivorans</name>
    <dbReference type="NCBI Taxonomy" id="1259199"/>
    <lineage>
        <taxon>Bacteria</taxon>
        <taxon>Bacillati</taxon>
        <taxon>Actinomycetota</taxon>
        <taxon>Actinomycetes</taxon>
        <taxon>Micrococcales</taxon>
        <taxon>Microbacteriaceae</taxon>
        <taxon>Cryobacterium</taxon>
    </lineage>
</organism>
<dbReference type="GO" id="GO:0015833">
    <property type="term" value="P:peptide transport"/>
    <property type="evidence" value="ECO:0007669"/>
    <property type="project" value="TreeGrafter"/>
</dbReference>
<dbReference type="RefSeq" id="WP_134488810.1">
    <property type="nucleotide sequence ID" value="NZ_SOEZ01000025.1"/>
</dbReference>
<evidence type="ECO:0000259" key="5">
    <source>
        <dbReference type="Pfam" id="PF00496"/>
    </source>
</evidence>
<dbReference type="InterPro" id="IPR030678">
    <property type="entry name" value="Peptide/Ni-bd"/>
</dbReference>
<keyword evidence="7" id="KW-1185">Reference proteome</keyword>
<dbReference type="InterPro" id="IPR039424">
    <property type="entry name" value="SBP_5"/>
</dbReference>
<dbReference type="OrthoDB" id="9764591at2"/>
<dbReference type="PANTHER" id="PTHR30290">
    <property type="entry name" value="PERIPLASMIC BINDING COMPONENT OF ABC TRANSPORTER"/>
    <property type="match status" value="1"/>
</dbReference>
<dbReference type="Proteomes" id="UP000297866">
    <property type="component" value="Unassembled WGS sequence"/>
</dbReference>
<accession>A0A4R8UGX5</accession>
<evidence type="ECO:0000256" key="3">
    <source>
        <dbReference type="ARBA" id="ARBA00022729"/>
    </source>
</evidence>
<evidence type="ECO:0000256" key="4">
    <source>
        <dbReference type="SAM" id="SignalP"/>
    </source>
</evidence>
<dbReference type="CDD" id="cd08509">
    <property type="entry name" value="PBP2_TmCBP_oligosaccharides_like"/>
    <property type="match status" value="1"/>
</dbReference>
<dbReference type="GO" id="GO:1904680">
    <property type="term" value="F:peptide transmembrane transporter activity"/>
    <property type="evidence" value="ECO:0007669"/>
    <property type="project" value="TreeGrafter"/>
</dbReference>
<dbReference type="Pfam" id="PF00496">
    <property type="entry name" value="SBP_bac_5"/>
    <property type="match status" value="1"/>
</dbReference>
<dbReference type="AlphaFoldDB" id="A0A4R8UGX5"/>
<dbReference type="InterPro" id="IPR000914">
    <property type="entry name" value="SBP_5_dom"/>
</dbReference>
<feature type="chain" id="PRO_5021000585" evidence="4">
    <location>
        <begin position="29"/>
        <end position="552"/>
    </location>
</feature>
<proteinExistence type="inferred from homology"/>
<comment type="caution">
    <text evidence="6">The sequence shown here is derived from an EMBL/GenBank/DDBJ whole genome shotgun (WGS) entry which is preliminary data.</text>
</comment>
<dbReference type="Gene3D" id="3.90.76.10">
    <property type="entry name" value="Dipeptide-binding Protein, Domain 1"/>
    <property type="match status" value="1"/>
</dbReference>
<dbReference type="GO" id="GO:0043190">
    <property type="term" value="C:ATP-binding cassette (ABC) transporter complex"/>
    <property type="evidence" value="ECO:0007669"/>
    <property type="project" value="InterPro"/>
</dbReference>
<evidence type="ECO:0000313" key="7">
    <source>
        <dbReference type="Proteomes" id="UP000297866"/>
    </source>
</evidence>
<dbReference type="PROSITE" id="PS51257">
    <property type="entry name" value="PROKAR_LIPOPROTEIN"/>
    <property type="match status" value="1"/>
</dbReference>
<evidence type="ECO:0000313" key="6">
    <source>
        <dbReference type="EMBL" id="TFB53532.1"/>
    </source>
</evidence>
<evidence type="ECO:0000256" key="1">
    <source>
        <dbReference type="ARBA" id="ARBA00005695"/>
    </source>
</evidence>
<dbReference type="Gene3D" id="3.10.105.10">
    <property type="entry name" value="Dipeptide-binding Protein, Domain 3"/>
    <property type="match status" value="1"/>
</dbReference>
<reference evidence="6 7" key="1">
    <citation type="submission" date="2019-03" db="EMBL/GenBank/DDBJ databases">
        <title>Genomics of glacier-inhabiting Cryobacterium strains.</title>
        <authorList>
            <person name="Liu Q."/>
            <person name="Xin Y.-H."/>
        </authorList>
    </citation>
    <scope>NUCLEOTIDE SEQUENCE [LARGE SCALE GENOMIC DNA]</scope>
    <source>
        <strain evidence="6 7">Sr47</strain>
    </source>
</reference>
<dbReference type="SUPFAM" id="SSF53850">
    <property type="entry name" value="Periplasmic binding protein-like II"/>
    <property type="match status" value="1"/>
</dbReference>
<protein>
    <submittedName>
        <fullName evidence="6">ABC transporter substrate-binding protein</fullName>
    </submittedName>
</protein>
<name>A0A4R8UGX5_9MICO</name>
<feature type="signal peptide" evidence="4">
    <location>
        <begin position="1"/>
        <end position="28"/>
    </location>
</feature>
<gene>
    <name evidence="6" type="ORF">E3O23_05110</name>
</gene>
<dbReference type="GO" id="GO:0042597">
    <property type="term" value="C:periplasmic space"/>
    <property type="evidence" value="ECO:0007669"/>
    <property type="project" value="UniProtKB-ARBA"/>
</dbReference>
<dbReference type="EMBL" id="SOEZ01000025">
    <property type="protein sequence ID" value="TFB53532.1"/>
    <property type="molecule type" value="Genomic_DNA"/>
</dbReference>
<sequence>MKHLRGRITRTALAVVGVTAVLATSACSIDVKNKADDSAKSDGSMLVAADNGSPTFEKNFNPFSPSKRVATTYMYEPLEVINTLDGKATPFLATGNTLPDAKTVVYDIRTGVKWSDGTPFTPADVAFTFNLIKATPALDVQGAWQHIESLEVKDDTVVFHLKAEDVPAAAIIDQQLIVPEHIWKDVKDPLTFTNEEPVATGPYVLDSFKPNEYTLKKNKDYWQADKVAVEKLVLPAANSQLDVVKNGYDWAYAFMTDVEGTWVSADKQHNSYWFPPGGTIALLPNLTKAPFNDVNFREGLSFALDRDKIAKDAEQGYVEAAGQSGLLLPNQEAWLNEDLPNGGAIGQDPEKALAAFKKAGYTQKGDKLVDKAGKQLTITITTANGYTDWLQGLQTVQSQLKKLGIDVKLSQPQPAAYYKALNNGDFDIAITGFGGTGSVFEDFNRLLNSEFATPVGTSTTANFQRFKDPKVDVLLADLKAATGEEEQKQIAAELQTAVYEQLPVISMFYGGLWGLYSDKNFTGWPSADDAYAPPNTWNSTPLLILTHLKKAE</sequence>
<comment type="similarity">
    <text evidence="1">Belongs to the bacterial solute-binding protein 5 family.</text>
</comment>
<dbReference type="Gene3D" id="3.40.190.10">
    <property type="entry name" value="Periplasmic binding protein-like II"/>
    <property type="match status" value="1"/>
</dbReference>
<dbReference type="PANTHER" id="PTHR30290:SF9">
    <property type="entry name" value="OLIGOPEPTIDE-BINDING PROTEIN APPA"/>
    <property type="match status" value="1"/>
</dbReference>
<dbReference type="PIRSF" id="PIRSF002741">
    <property type="entry name" value="MppA"/>
    <property type="match status" value="1"/>
</dbReference>
<keyword evidence="3 4" id="KW-0732">Signal</keyword>
<feature type="domain" description="Solute-binding protein family 5" evidence="5">
    <location>
        <begin position="89"/>
        <end position="440"/>
    </location>
</feature>